<evidence type="ECO:0000256" key="2">
    <source>
        <dbReference type="SAM" id="SignalP"/>
    </source>
</evidence>
<dbReference type="AlphaFoldDB" id="A0A1M6R7N0"/>
<feature type="region of interest" description="Disordered" evidence="1">
    <location>
        <begin position="21"/>
        <end position="85"/>
    </location>
</feature>
<feature type="compositionally biased region" description="Polar residues" evidence="1">
    <location>
        <begin position="21"/>
        <end position="31"/>
    </location>
</feature>
<dbReference type="RefSeq" id="WP_073281248.1">
    <property type="nucleotide sequence ID" value="NZ_FRAS01000002.1"/>
</dbReference>
<dbReference type="OrthoDB" id="886878at2"/>
<organism evidence="3 4">
    <name type="scientific">Hymenobacter psychrotolerans DSM 18569</name>
    <dbReference type="NCBI Taxonomy" id="1121959"/>
    <lineage>
        <taxon>Bacteria</taxon>
        <taxon>Pseudomonadati</taxon>
        <taxon>Bacteroidota</taxon>
        <taxon>Cytophagia</taxon>
        <taxon>Cytophagales</taxon>
        <taxon>Hymenobacteraceae</taxon>
        <taxon>Hymenobacter</taxon>
    </lineage>
</organism>
<keyword evidence="2" id="KW-0732">Signal</keyword>
<dbReference type="EMBL" id="FRAS01000002">
    <property type="protein sequence ID" value="SHK28440.1"/>
    <property type="molecule type" value="Genomic_DNA"/>
</dbReference>
<feature type="compositionally biased region" description="Basic and acidic residues" evidence="1">
    <location>
        <begin position="75"/>
        <end position="85"/>
    </location>
</feature>
<proteinExistence type="predicted"/>
<gene>
    <name evidence="3" type="ORF">SAMN02746009_00622</name>
</gene>
<evidence type="ECO:0000313" key="4">
    <source>
        <dbReference type="Proteomes" id="UP000183947"/>
    </source>
</evidence>
<accession>A0A1M6R7N0</accession>
<sequence length="85" mass="8938">MKRPLLFSLLAATVLFSACDTGTATGDTNVESGDYKKKDPDPGQSIASDSATAGLQRDTSGTPTGRQLYENAAQSKDRNRDGIAD</sequence>
<dbReference type="STRING" id="1121959.SAMN02746009_00622"/>
<evidence type="ECO:0000256" key="1">
    <source>
        <dbReference type="SAM" id="MobiDB-lite"/>
    </source>
</evidence>
<feature type="chain" id="PRO_5009920529" evidence="2">
    <location>
        <begin position="27"/>
        <end position="85"/>
    </location>
</feature>
<protein>
    <submittedName>
        <fullName evidence="3">Uncharacterized protein</fullName>
    </submittedName>
</protein>
<feature type="compositionally biased region" description="Polar residues" evidence="1">
    <location>
        <begin position="45"/>
        <end position="65"/>
    </location>
</feature>
<reference evidence="4" key="1">
    <citation type="submission" date="2016-11" db="EMBL/GenBank/DDBJ databases">
        <authorList>
            <person name="Varghese N."/>
            <person name="Submissions S."/>
        </authorList>
    </citation>
    <scope>NUCLEOTIDE SEQUENCE [LARGE SCALE GENOMIC DNA]</scope>
    <source>
        <strain evidence="4">DSM 18569</strain>
    </source>
</reference>
<name>A0A1M6R7N0_9BACT</name>
<feature type="signal peptide" evidence="2">
    <location>
        <begin position="1"/>
        <end position="26"/>
    </location>
</feature>
<dbReference type="Proteomes" id="UP000183947">
    <property type="component" value="Unassembled WGS sequence"/>
</dbReference>
<evidence type="ECO:0000313" key="3">
    <source>
        <dbReference type="EMBL" id="SHK28440.1"/>
    </source>
</evidence>
<dbReference type="PROSITE" id="PS51257">
    <property type="entry name" value="PROKAR_LIPOPROTEIN"/>
    <property type="match status" value="1"/>
</dbReference>
<keyword evidence="4" id="KW-1185">Reference proteome</keyword>